<dbReference type="PANTHER" id="PTHR23355:SF9">
    <property type="entry name" value="DIS3-LIKE EXONUCLEASE 2"/>
    <property type="match status" value="1"/>
</dbReference>
<protein>
    <submittedName>
        <fullName evidence="2">RNB domain-containing ribonuclease</fullName>
    </submittedName>
</protein>
<organism evidence="2 3">
    <name type="scientific">Corynebacterium accolens</name>
    <dbReference type="NCBI Taxonomy" id="38284"/>
    <lineage>
        <taxon>Bacteria</taxon>
        <taxon>Bacillati</taxon>
        <taxon>Actinomycetota</taxon>
        <taxon>Actinomycetes</taxon>
        <taxon>Mycobacteriales</taxon>
        <taxon>Corynebacteriaceae</taxon>
        <taxon>Corynebacterium</taxon>
    </lineage>
</organism>
<name>A0A2A4AI55_9CORY</name>
<dbReference type="SMART" id="SM00955">
    <property type="entry name" value="RNB"/>
    <property type="match status" value="1"/>
</dbReference>
<dbReference type="InterPro" id="IPR001900">
    <property type="entry name" value="RNase_II/R"/>
</dbReference>
<dbReference type="PANTHER" id="PTHR23355">
    <property type="entry name" value="RIBONUCLEASE"/>
    <property type="match status" value="1"/>
</dbReference>
<dbReference type="InterPro" id="IPR012340">
    <property type="entry name" value="NA-bd_OB-fold"/>
</dbReference>
<evidence type="ECO:0000313" key="2">
    <source>
        <dbReference type="EMBL" id="PCC82227.1"/>
    </source>
</evidence>
<dbReference type="AlphaFoldDB" id="A0A2A4AI55"/>
<accession>A0A2A4AI55</accession>
<dbReference type="GO" id="GO:0000175">
    <property type="term" value="F:3'-5'-RNA exonuclease activity"/>
    <property type="evidence" value="ECO:0007669"/>
    <property type="project" value="TreeGrafter"/>
</dbReference>
<dbReference type="Pfam" id="PF18614">
    <property type="entry name" value="RNase_II_C_S1"/>
    <property type="match status" value="1"/>
</dbReference>
<sequence length="467" mass="51019">MKLYAAPLDFRSVAAEFGVPTDFSEELCAAAAAAQDRFATLRRDARDIPLVTIDPLGSKDLDQAVCIEARMDGYRVYYAIADVAAFIEPGSALEEETFRRGQTIYLPDEPARLHPTVLSEDKASLLEGVDRPAVLWTIDLDGAGEVLDFTLARALVRSRARLDYEGVHADLAAGSMHSSIALLPQVGKLRQASSLRREAINLRLPSQSVEEFEEDCQHRYELVIEPRYEVMDYNSEISLLTGMCAGQLMEKHGVGLLRTLPAATAEAEEEFRTEVAALGYSLDDASITQFLQTLDADSPRGMAAMREAQRLLRGAGYVWLEESPAEVHAGIGGYYAHVTAPLRRLADRFATEVCLALAHGESVPEWVSSRAGDLTRTMATTSQLASQVDKACLNLTEATVLEPWVGTNFEAIVVQGGPTREKARIFVTQPPVFAEAVGHPDTGSESNFSLVKADVAERDVLFAWPAD</sequence>
<dbReference type="Pfam" id="PF00773">
    <property type="entry name" value="RNB"/>
    <property type="match status" value="1"/>
</dbReference>
<evidence type="ECO:0000259" key="1">
    <source>
        <dbReference type="SMART" id="SM00955"/>
    </source>
</evidence>
<evidence type="ECO:0000313" key="3">
    <source>
        <dbReference type="Proteomes" id="UP000218690"/>
    </source>
</evidence>
<dbReference type="GO" id="GO:0003723">
    <property type="term" value="F:RNA binding"/>
    <property type="evidence" value="ECO:0007669"/>
    <property type="project" value="InterPro"/>
</dbReference>
<dbReference type="GO" id="GO:0006402">
    <property type="term" value="P:mRNA catabolic process"/>
    <property type="evidence" value="ECO:0007669"/>
    <property type="project" value="TreeGrafter"/>
</dbReference>
<dbReference type="EMBL" id="NWBP01000033">
    <property type="protein sequence ID" value="PCC82227.1"/>
    <property type="molecule type" value="Genomic_DNA"/>
</dbReference>
<dbReference type="SUPFAM" id="SSF50249">
    <property type="entry name" value="Nucleic acid-binding proteins"/>
    <property type="match status" value="1"/>
</dbReference>
<feature type="domain" description="RNB" evidence="1">
    <location>
        <begin position="42"/>
        <end position="360"/>
    </location>
</feature>
<gene>
    <name evidence="2" type="ORF">COM45_11040</name>
</gene>
<reference evidence="2 3" key="1">
    <citation type="submission" date="2017-09" db="EMBL/GenBank/DDBJ databases">
        <title>Draft Genome Sequence of Corynebacterium accolens AH4003.</title>
        <authorList>
            <person name="Chen Y."/>
            <person name="Oosthuysen W.F."/>
            <person name="Kelley S."/>
            <person name="Horswill A."/>
        </authorList>
    </citation>
    <scope>NUCLEOTIDE SEQUENCE [LARGE SCALE GENOMIC DNA]</scope>
    <source>
        <strain evidence="2 3">AH4003</strain>
    </source>
</reference>
<dbReference type="InterPro" id="IPR050180">
    <property type="entry name" value="RNR_Ribonuclease"/>
</dbReference>
<proteinExistence type="predicted"/>
<comment type="caution">
    <text evidence="2">The sequence shown here is derived from an EMBL/GenBank/DDBJ whole genome shotgun (WGS) entry which is preliminary data.</text>
</comment>
<dbReference type="InterPro" id="IPR040596">
    <property type="entry name" value="RNase_II_C_S1"/>
</dbReference>
<dbReference type="Proteomes" id="UP000218690">
    <property type="component" value="Unassembled WGS sequence"/>
</dbReference>